<comment type="similarity">
    <text evidence="2 4">Belongs to the glucosamine/galactosamine-6-phosphate isomerase family.</text>
</comment>
<evidence type="ECO:0000313" key="6">
    <source>
        <dbReference type="EMBL" id="GKT34881.1"/>
    </source>
</evidence>
<evidence type="ECO:0000256" key="1">
    <source>
        <dbReference type="ARBA" id="ARBA00000644"/>
    </source>
</evidence>
<dbReference type="PANTHER" id="PTHR11280">
    <property type="entry name" value="GLUCOSAMINE-6-PHOSPHATE ISOMERASE"/>
    <property type="match status" value="1"/>
</dbReference>
<sequence>MSKLYEYANFSFVVSKDSVQVAVEASNIVERLYKAKTRPEKACFNLGLATGGTPVLTYQELIKKSRHGSIDFSRIETFNLDEYLGLHPTHDQSYAHFMNHNLFSHVPIPSSSIHIPKGYFPDLEESSLDDVVKKECEEYEKLIVHKGGVDLWLIGIGRNGHIAFNEPGSSKSSRTRIVELTKDTIEANTRFFTDSDCSVPSRAVSVGIGTICEAREILLIATGANKQQALYDMVFGEPEHCPAAWLRGGAPVHVCVDESAFAKLEKHLEK</sequence>
<reference evidence="6" key="1">
    <citation type="submission" date="2022-03" db="EMBL/GenBank/DDBJ databases">
        <title>Draft genome sequence of Aduncisulcus paluster, a free-living microaerophilic Fornicata.</title>
        <authorList>
            <person name="Yuyama I."/>
            <person name="Kume K."/>
            <person name="Tamura T."/>
            <person name="Inagaki Y."/>
            <person name="Hashimoto T."/>
        </authorList>
    </citation>
    <scope>NUCLEOTIDE SEQUENCE</scope>
    <source>
        <strain evidence="6">NY0171</strain>
    </source>
</reference>
<dbReference type="PANTHER" id="PTHR11280:SF5">
    <property type="entry name" value="GLUCOSAMINE-6-PHOSPHATE ISOMERASE"/>
    <property type="match status" value="1"/>
</dbReference>
<dbReference type="GO" id="GO:0016853">
    <property type="term" value="F:isomerase activity"/>
    <property type="evidence" value="ECO:0007669"/>
    <property type="project" value="UniProtKB-KW"/>
</dbReference>
<evidence type="ECO:0000256" key="3">
    <source>
        <dbReference type="ARBA" id="ARBA00022801"/>
    </source>
</evidence>
<comment type="catalytic activity">
    <reaction evidence="1 4">
        <text>alpha-D-glucosamine 6-phosphate + H2O = beta-D-fructose 6-phosphate + NH4(+)</text>
        <dbReference type="Rhea" id="RHEA:12172"/>
        <dbReference type="ChEBI" id="CHEBI:15377"/>
        <dbReference type="ChEBI" id="CHEBI:28938"/>
        <dbReference type="ChEBI" id="CHEBI:57634"/>
        <dbReference type="ChEBI" id="CHEBI:75989"/>
        <dbReference type="EC" id="3.5.99.6"/>
    </reaction>
</comment>
<keyword evidence="3 4" id="KW-0378">Hydrolase</keyword>
<gene>
    <name evidence="6" type="ORF">ADUPG1_008151</name>
</gene>
<organism evidence="6 7">
    <name type="scientific">Aduncisulcus paluster</name>
    <dbReference type="NCBI Taxonomy" id="2918883"/>
    <lineage>
        <taxon>Eukaryota</taxon>
        <taxon>Metamonada</taxon>
        <taxon>Carpediemonas-like organisms</taxon>
        <taxon>Aduncisulcus</taxon>
    </lineage>
</organism>
<keyword evidence="4" id="KW-0119">Carbohydrate metabolism</keyword>
<proteinExistence type="inferred from homology"/>
<dbReference type="NCBIfam" id="TIGR00502">
    <property type="entry name" value="nagB"/>
    <property type="match status" value="1"/>
</dbReference>
<evidence type="ECO:0000259" key="5">
    <source>
        <dbReference type="Pfam" id="PF01182"/>
    </source>
</evidence>
<keyword evidence="6" id="KW-0413">Isomerase</keyword>
<dbReference type="Gene3D" id="3.40.50.1360">
    <property type="match status" value="1"/>
</dbReference>
<dbReference type="SUPFAM" id="SSF100950">
    <property type="entry name" value="NagB/RpiA/CoA transferase-like"/>
    <property type="match status" value="1"/>
</dbReference>
<dbReference type="InterPro" id="IPR004547">
    <property type="entry name" value="Glucosamine6P_isomerase"/>
</dbReference>
<dbReference type="EC" id="3.5.99.6" evidence="4"/>
<protein>
    <recommendedName>
        <fullName evidence="4">Glucosamine-6-phosphate isomerase</fullName>
        <ecNumber evidence="4">3.5.99.6</ecNumber>
    </recommendedName>
    <alternativeName>
        <fullName evidence="4">Glucosamine-6-phosphate isomerase</fullName>
    </alternativeName>
</protein>
<dbReference type="InterPro" id="IPR018321">
    <property type="entry name" value="Glucosamine6P_isomerase_CS"/>
</dbReference>
<evidence type="ECO:0000256" key="2">
    <source>
        <dbReference type="ARBA" id="ARBA00005526"/>
    </source>
</evidence>
<evidence type="ECO:0000313" key="7">
    <source>
        <dbReference type="Proteomes" id="UP001057375"/>
    </source>
</evidence>
<dbReference type="Pfam" id="PF01182">
    <property type="entry name" value="Glucosamine_iso"/>
    <property type="match status" value="1"/>
</dbReference>
<evidence type="ECO:0000256" key="4">
    <source>
        <dbReference type="RuleBase" id="RU361197"/>
    </source>
</evidence>
<dbReference type="InterPro" id="IPR006148">
    <property type="entry name" value="Glc/Gal-6P_isomerase"/>
</dbReference>
<dbReference type="CDD" id="cd01399">
    <property type="entry name" value="GlcN6P_deaminase"/>
    <property type="match status" value="1"/>
</dbReference>
<feature type="domain" description="Glucosamine/galactosamine-6-phosphate isomerase" evidence="5">
    <location>
        <begin position="25"/>
        <end position="247"/>
    </location>
</feature>
<dbReference type="PROSITE" id="PS01161">
    <property type="entry name" value="GLC_GALNAC_ISOMERASE"/>
    <property type="match status" value="1"/>
</dbReference>
<dbReference type="Proteomes" id="UP001057375">
    <property type="component" value="Unassembled WGS sequence"/>
</dbReference>
<comment type="caution">
    <text evidence="6">The sequence shown here is derived from an EMBL/GenBank/DDBJ whole genome shotgun (WGS) entry which is preliminary data.</text>
</comment>
<dbReference type="InterPro" id="IPR037171">
    <property type="entry name" value="NagB/RpiA_transferase-like"/>
</dbReference>
<keyword evidence="7" id="KW-1185">Reference proteome</keyword>
<name>A0ABQ5KS96_9EUKA</name>
<accession>A0ABQ5KS96</accession>
<dbReference type="EMBL" id="BQXS01010880">
    <property type="protein sequence ID" value="GKT34881.1"/>
    <property type="molecule type" value="Genomic_DNA"/>
</dbReference>